<dbReference type="RefSeq" id="WP_167210969.1">
    <property type="nucleotide sequence ID" value="NZ_JAASRO010000001.1"/>
</dbReference>
<keyword evidence="3" id="KW-1185">Reference proteome</keyword>
<evidence type="ECO:0000313" key="3">
    <source>
        <dbReference type="Proteomes" id="UP000555407"/>
    </source>
</evidence>
<evidence type="ECO:0000256" key="1">
    <source>
        <dbReference type="SAM" id="Phobius"/>
    </source>
</evidence>
<keyword evidence="1" id="KW-1133">Transmembrane helix</keyword>
<protein>
    <submittedName>
        <fullName evidence="2">Uncharacterized protein</fullName>
    </submittedName>
</protein>
<dbReference type="Proteomes" id="UP000555407">
    <property type="component" value="Unassembled WGS sequence"/>
</dbReference>
<reference evidence="2 3" key="1">
    <citation type="submission" date="2020-03" db="EMBL/GenBank/DDBJ databases">
        <title>Sequencing the genomes of 1000 actinobacteria strains.</title>
        <authorList>
            <person name="Klenk H.-P."/>
        </authorList>
    </citation>
    <scope>NUCLEOTIDE SEQUENCE [LARGE SCALE GENOMIC DNA]</scope>
    <source>
        <strain evidence="2 3">DSM 45490</strain>
    </source>
</reference>
<name>A0A7X6A2V7_9ACTN</name>
<dbReference type="AlphaFoldDB" id="A0A7X6A2V7"/>
<sequence length="388" mass="41586">MNNLLKDTLAERAAGVEPPPLDLDSIVAAGNRRISRRRAIGVLGGAVAAAAVTIGTATVVRPRDTQPQPAKPAPFAQRRVTYALGSTIHYGDEPISVAPHKVTAFVQTDAGFVFLDADNNIHAADRSGVRSLGKSSWELTADFRGTLVGWVEGFADHNESVVYDVAAGRELVRTAVGNKIPPYASLAFRSRIIAIDGGTAYFDTVDGPYRWDIRANRGELLAKVGTNVVREVAAGQIVFQQPLEQRPPAVDLTIAETVTAKPSVRFLGQQAFLSPTAAYLASQPNDARPGIQPLWAGLHLADTTSGKHVALPDRTYVSFYFGQWIDDETCTVAAEYPKMGFLDLLVVNARTGATKVAVSRFTTQGFPTTPPRLASFALPTGRPIIDLG</sequence>
<dbReference type="EMBL" id="JAASRO010000001">
    <property type="protein sequence ID" value="NIK59345.1"/>
    <property type="molecule type" value="Genomic_DNA"/>
</dbReference>
<keyword evidence="1" id="KW-0472">Membrane</keyword>
<evidence type="ECO:0000313" key="2">
    <source>
        <dbReference type="EMBL" id="NIK59345.1"/>
    </source>
</evidence>
<accession>A0A7X6A2V7</accession>
<feature type="transmembrane region" description="Helical" evidence="1">
    <location>
        <begin position="39"/>
        <end position="60"/>
    </location>
</feature>
<organism evidence="2 3">
    <name type="scientific">Kribbella shirazensis</name>
    <dbReference type="NCBI Taxonomy" id="1105143"/>
    <lineage>
        <taxon>Bacteria</taxon>
        <taxon>Bacillati</taxon>
        <taxon>Actinomycetota</taxon>
        <taxon>Actinomycetes</taxon>
        <taxon>Propionibacteriales</taxon>
        <taxon>Kribbellaceae</taxon>
        <taxon>Kribbella</taxon>
    </lineage>
</organism>
<keyword evidence="1" id="KW-0812">Transmembrane</keyword>
<proteinExistence type="predicted"/>
<gene>
    <name evidence="2" type="ORF">BJY22_005062</name>
</gene>
<comment type="caution">
    <text evidence="2">The sequence shown here is derived from an EMBL/GenBank/DDBJ whole genome shotgun (WGS) entry which is preliminary data.</text>
</comment>